<protein>
    <submittedName>
        <fullName evidence="5">TetR/AcrR family transcriptional regulator</fullName>
    </submittedName>
</protein>
<evidence type="ECO:0000256" key="2">
    <source>
        <dbReference type="ARBA" id="ARBA00023125"/>
    </source>
</evidence>
<dbReference type="InterPro" id="IPR001647">
    <property type="entry name" value="HTH_TetR"/>
</dbReference>
<evidence type="ECO:0000313" key="5">
    <source>
        <dbReference type="EMBL" id="WAA12053.1"/>
    </source>
</evidence>
<dbReference type="SUPFAM" id="SSF46689">
    <property type="entry name" value="Homeodomain-like"/>
    <property type="match status" value="1"/>
</dbReference>
<accession>A0A9E8LYF2</accession>
<feature type="DNA-binding region" description="H-T-H motif" evidence="3">
    <location>
        <begin position="29"/>
        <end position="48"/>
    </location>
</feature>
<evidence type="ECO:0000256" key="3">
    <source>
        <dbReference type="PROSITE-ProRule" id="PRU00335"/>
    </source>
</evidence>
<dbReference type="Gene3D" id="1.10.357.10">
    <property type="entry name" value="Tetracycline Repressor, domain 2"/>
    <property type="match status" value="1"/>
</dbReference>
<sequence length="191" mass="22750">MARERKFTTEDLFQKTKKLLLELGYEGFTIRLLAKELGVTRAAIYKYYENKDELISDFMLYEMNQFMSDLKKLDEISDFENQFEFLLRAILKHDKIHQVLGMIFLIPKQGNERMAENKKKLNQMHVQMYERLQQLIEKGKKQRKIKSHLPDELIIGMIFQTISIPNSSPISDERWFASMKEMVAYGIFNHD</sequence>
<dbReference type="GO" id="GO:0003677">
    <property type="term" value="F:DNA binding"/>
    <property type="evidence" value="ECO:0007669"/>
    <property type="project" value="UniProtKB-UniRule"/>
</dbReference>
<dbReference type="RefSeq" id="WP_275420183.1">
    <property type="nucleotide sequence ID" value="NZ_CP106877.1"/>
</dbReference>
<evidence type="ECO:0000256" key="1">
    <source>
        <dbReference type="ARBA" id="ARBA00022491"/>
    </source>
</evidence>
<dbReference type="PROSITE" id="PS50977">
    <property type="entry name" value="HTH_TETR_2"/>
    <property type="match status" value="1"/>
</dbReference>
<dbReference type="Pfam" id="PF00440">
    <property type="entry name" value="TetR_N"/>
    <property type="match status" value="1"/>
</dbReference>
<dbReference type="Proteomes" id="UP001164726">
    <property type="component" value="Chromosome"/>
</dbReference>
<proteinExistence type="predicted"/>
<keyword evidence="2 3" id="KW-0238">DNA-binding</keyword>
<keyword evidence="6" id="KW-1185">Reference proteome</keyword>
<dbReference type="KEGG" id="fhl:OE105_10775"/>
<organism evidence="5 6">
    <name type="scientific">Fervidibacillus halotolerans</name>
    <dbReference type="NCBI Taxonomy" id="2980027"/>
    <lineage>
        <taxon>Bacteria</taxon>
        <taxon>Bacillati</taxon>
        <taxon>Bacillota</taxon>
        <taxon>Bacilli</taxon>
        <taxon>Bacillales</taxon>
        <taxon>Bacillaceae</taxon>
        <taxon>Fervidibacillus</taxon>
    </lineage>
</organism>
<dbReference type="PANTHER" id="PTHR43479:SF11">
    <property type="entry name" value="ACREF_ENVCD OPERON REPRESSOR-RELATED"/>
    <property type="match status" value="1"/>
</dbReference>
<dbReference type="PANTHER" id="PTHR43479">
    <property type="entry name" value="ACREF/ENVCD OPERON REPRESSOR-RELATED"/>
    <property type="match status" value="1"/>
</dbReference>
<dbReference type="AlphaFoldDB" id="A0A9E8LYF2"/>
<evidence type="ECO:0000259" key="4">
    <source>
        <dbReference type="PROSITE" id="PS50977"/>
    </source>
</evidence>
<dbReference type="EMBL" id="CP106877">
    <property type="protein sequence ID" value="WAA12053.1"/>
    <property type="molecule type" value="Genomic_DNA"/>
</dbReference>
<keyword evidence="1" id="KW-0678">Repressor</keyword>
<dbReference type="PRINTS" id="PR00455">
    <property type="entry name" value="HTHTETR"/>
</dbReference>
<dbReference type="InterPro" id="IPR036271">
    <property type="entry name" value="Tet_transcr_reg_TetR-rel_C_sf"/>
</dbReference>
<evidence type="ECO:0000313" key="6">
    <source>
        <dbReference type="Proteomes" id="UP001164726"/>
    </source>
</evidence>
<gene>
    <name evidence="5" type="ORF">OE105_10775</name>
</gene>
<name>A0A9E8LYF2_9BACI</name>
<dbReference type="SUPFAM" id="SSF48498">
    <property type="entry name" value="Tetracyclin repressor-like, C-terminal domain"/>
    <property type="match status" value="1"/>
</dbReference>
<reference evidence="5" key="1">
    <citation type="submission" date="2022-09" db="EMBL/GenBank/DDBJ databases">
        <title>Complete Genomes of Fervidibacillus albus and Fervidibacillus halotolerans isolated from tidal flat sediments.</title>
        <authorList>
            <person name="Kwon K.K."/>
            <person name="Yang S.-H."/>
            <person name="Park M.J."/>
            <person name="Oh H.-M."/>
        </authorList>
    </citation>
    <scope>NUCLEOTIDE SEQUENCE</scope>
    <source>
        <strain evidence="5">MEBiC13594</strain>
    </source>
</reference>
<feature type="domain" description="HTH tetR-type" evidence="4">
    <location>
        <begin position="6"/>
        <end position="66"/>
    </location>
</feature>
<dbReference type="InterPro" id="IPR050624">
    <property type="entry name" value="HTH-type_Tx_Regulator"/>
</dbReference>
<dbReference type="InterPro" id="IPR009057">
    <property type="entry name" value="Homeodomain-like_sf"/>
</dbReference>